<dbReference type="Proteomes" id="UP000824540">
    <property type="component" value="Unassembled WGS sequence"/>
</dbReference>
<accession>A0A8T2MPM4</accession>
<feature type="region of interest" description="Disordered" evidence="1">
    <location>
        <begin position="1"/>
        <end position="92"/>
    </location>
</feature>
<dbReference type="AlphaFoldDB" id="A0A8T2MPM4"/>
<evidence type="ECO:0000313" key="2">
    <source>
        <dbReference type="EMBL" id="KAG9330074.1"/>
    </source>
</evidence>
<comment type="caution">
    <text evidence="2">The sequence shown here is derived from an EMBL/GenBank/DDBJ whole genome shotgun (WGS) entry which is preliminary data.</text>
</comment>
<feature type="compositionally biased region" description="Low complexity" evidence="1">
    <location>
        <begin position="11"/>
        <end position="28"/>
    </location>
</feature>
<dbReference type="EMBL" id="JAFBMS010000769">
    <property type="protein sequence ID" value="KAG9330074.1"/>
    <property type="molecule type" value="Genomic_DNA"/>
</dbReference>
<proteinExistence type="predicted"/>
<sequence length="137" mass="13845">MASRGGGGAVLSSNSGSTSSETNSPLSLKALTPPPEPSEAGRAHQGRSGGPGLPRHPTHVSDPHEDLRLSPAAWPLPPPGSQGPPDFPGRGLFQLQLGSFGATGPFPLPPVTPPSAIGAIGGFPVISPVQHRHPLTQ</sequence>
<feature type="compositionally biased region" description="Basic and acidic residues" evidence="1">
    <location>
        <begin position="59"/>
        <end position="68"/>
    </location>
</feature>
<evidence type="ECO:0000313" key="3">
    <source>
        <dbReference type="Proteomes" id="UP000824540"/>
    </source>
</evidence>
<organism evidence="2 3">
    <name type="scientific">Albula glossodonta</name>
    <name type="common">roundjaw bonefish</name>
    <dbReference type="NCBI Taxonomy" id="121402"/>
    <lineage>
        <taxon>Eukaryota</taxon>
        <taxon>Metazoa</taxon>
        <taxon>Chordata</taxon>
        <taxon>Craniata</taxon>
        <taxon>Vertebrata</taxon>
        <taxon>Euteleostomi</taxon>
        <taxon>Actinopterygii</taxon>
        <taxon>Neopterygii</taxon>
        <taxon>Teleostei</taxon>
        <taxon>Albuliformes</taxon>
        <taxon>Albulidae</taxon>
        <taxon>Albula</taxon>
    </lineage>
</organism>
<feature type="compositionally biased region" description="Pro residues" evidence="1">
    <location>
        <begin position="74"/>
        <end position="87"/>
    </location>
</feature>
<name>A0A8T2MPM4_9TELE</name>
<evidence type="ECO:0000256" key="1">
    <source>
        <dbReference type="SAM" id="MobiDB-lite"/>
    </source>
</evidence>
<keyword evidence="3" id="KW-1185">Reference proteome</keyword>
<protein>
    <submittedName>
        <fullName evidence="2">Uncharacterized protein</fullName>
    </submittedName>
</protein>
<gene>
    <name evidence="2" type="ORF">JZ751_027379</name>
</gene>
<reference evidence="2" key="1">
    <citation type="thesis" date="2021" institute="BYU ScholarsArchive" country="Provo, UT, USA">
        <title>Applications of and Algorithms for Genome Assembly and Genomic Analyses with an Emphasis on Marine Teleosts.</title>
        <authorList>
            <person name="Pickett B.D."/>
        </authorList>
    </citation>
    <scope>NUCLEOTIDE SEQUENCE</scope>
    <source>
        <strain evidence="2">HI-2016</strain>
    </source>
</reference>